<dbReference type="GO" id="GO:0045892">
    <property type="term" value="P:negative regulation of DNA-templated transcription"/>
    <property type="evidence" value="ECO:0007669"/>
    <property type="project" value="TreeGrafter"/>
</dbReference>
<comment type="caution">
    <text evidence="6">The sequence shown here is derived from an EMBL/GenBank/DDBJ whole genome shotgun (WGS) entry which is preliminary data.</text>
</comment>
<dbReference type="SMART" id="SM00346">
    <property type="entry name" value="HTH_ICLR"/>
    <property type="match status" value="1"/>
</dbReference>
<dbReference type="InterPro" id="IPR029016">
    <property type="entry name" value="GAF-like_dom_sf"/>
</dbReference>
<evidence type="ECO:0000256" key="2">
    <source>
        <dbReference type="ARBA" id="ARBA00023125"/>
    </source>
</evidence>
<organism evidence="6 7">
    <name type="scientific">Limobrevibacterium gyesilva</name>
    <dbReference type="NCBI Taxonomy" id="2991712"/>
    <lineage>
        <taxon>Bacteria</taxon>
        <taxon>Pseudomonadati</taxon>
        <taxon>Pseudomonadota</taxon>
        <taxon>Alphaproteobacteria</taxon>
        <taxon>Acetobacterales</taxon>
        <taxon>Acetobacteraceae</taxon>
        <taxon>Limobrevibacterium</taxon>
    </lineage>
</organism>
<evidence type="ECO:0000313" key="6">
    <source>
        <dbReference type="EMBL" id="MCW3477236.1"/>
    </source>
</evidence>
<dbReference type="AlphaFoldDB" id="A0AA41YR72"/>
<evidence type="ECO:0000259" key="5">
    <source>
        <dbReference type="PROSITE" id="PS51078"/>
    </source>
</evidence>
<accession>A0AA41YR72</accession>
<dbReference type="InterPro" id="IPR014757">
    <property type="entry name" value="Tscrpt_reg_IclR_C"/>
</dbReference>
<keyword evidence="2" id="KW-0238">DNA-binding</keyword>
<dbReference type="InterPro" id="IPR036388">
    <property type="entry name" value="WH-like_DNA-bd_sf"/>
</dbReference>
<proteinExistence type="predicted"/>
<dbReference type="PROSITE" id="PS51078">
    <property type="entry name" value="ICLR_ED"/>
    <property type="match status" value="1"/>
</dbReference>
<sequence length="255" mass="27018">MSVLSSAADVLKCFSADRRELSVTVVAAMLSLPKSNVSRLLRAMCDAGFLEAVGATRRYRPGVLLAEVGEQYRRASSLLTRADAVVTRVSAECGHTGYVSVRHGRDIMALTDHTGTNMLRVASNIGHRLDAAASATGRSLLARLPDDAVRALYAGPFTPPSATSPQTLDELLGRLALVRRDGYAESNDESNRGVGALAVAVGDPGTGEEVSLCISYPAATITDDERRTIIDALRSGARRIATLVGDPIFHPLSVD</sequence>
<dbReference type="GO" id="GO:0003700">
    <property type="term" value="F:DNA-binding transcription factor activity"/>
    <property type="evidence" value="ECO:0007669"/>
    <property type="project" value="TreeGrafter"/>
</dbReference>
<dbReference type="PANTHER" id="PTHR30136">
    <property type="entry name" value="HELIX-TURN-HELIX TRANSCRIPTIONAL REGULATOR, ICLR FAMILY"/>
    <property type="match status" value="1"/>
</dbReference>
<dbReference type="Pfam" id="PF01614">
    <property type="entry name" value="IclR_C"/>
    <property type="match status" value="1"/>
</dbReference>
<dbReference type="Proteomes" id="UP001165679">
    <property type="component" value="Unassembled WGS sequence"/>
</dbReference>
<dbReference type="EMBL" id="JAPDNT010000032">
    <property type="protein sequence ID" value="MCW3477236.1"/>
    <property type="molecule type" value="Genomic_DNA"/>
</dbReference>
<dbReference type="PANTHER" id="PTHR30136:SF35">
    <property type="entry name" value="HTH-TYPE TRANSCRIPTIONAL REGULATOR RV1719"/>
    <property type="match status" value="1"/>
</dbReference>
<reference evidence="6" key="2">
    <citation type="submission" date="2022-10" db="EMBL/GenBank/DDBJ databases">
        <authorList>
            <person name="Trinh H.N."/>
        </authorList>
    </citation>
    <scope>NUCLEOTIDE SEQUENCE</scope>
    <source>
        <strain evidence="6">RN2-1</strain>
    </source>
</reference>
<keyword evidence="3" id="KW-0804">Transcription</keyword>
<dbReference type="SUPFAM" id="SSF46785">
    <property type="entry name" value="Winged helix' DNA-binding domain"/>
    <property type="match status" value="1"/>
</dbReference>
<dbReference type="Gene3D" id="1.10.10.10">
    <property type="entry name" value="Winged helix-like DNA-binding domain superfamily/Winged helix DNA-binding domain"/>
    <property type="match status" value="1"/>
</dbReference>
<gene>
    <name evidence="6" type="ORF">OL599_21930</name>
</gene>
<dbReference type="GO" id="GO:0003677">
    <property type="term" value="F:DNA binding"/>
    <property type="evidence" value="ECO:0007669"/>
    <property type="project" value="UniProtKB-KW"/>
</dbReference>
<keyword evidence="1" id="KW-0805">Transcription regulation</keyword>
<dbReference type="InterPro" id="IPR005471">
    <property type="entry name" value="Tscrpt_reg_IclR_N"/>
</dbReference>
<feature type="domain" description="HTH iclR-type" evidence="4">
    <location>
        <begin position="1"/>
        <end position="63"/>
    </location>
</feature>
<dbReference type="Gene3D" id="3.30.450.40">
    <property type="match status" value="1"/>
</dbReference>
<dbReference type="PROSITE" id="PS51077">
    <property type="entry name" value="HTH_ICLR"/>
    <property type="match status" value="1"/>
</dbReference>
<dbReference type="SUPFAM" id="SSF55781">
    <property type="entry name" value="GAF domain-like"/>
    <property type="match status" value="1"/>
</dbReference>
<feature type="domain" description="IclR-ED" evidence="5">
    <location>
        <begin position="64"/>
        <end position="246"/>
    </location>
</feature>
<evidence type="ECO:0000256" key="1">
    <source>
        <dbReference type="ARBA" id="ARBA00023015"/>
    </source>
</evidence>
<dbReference type="RefSeq" id="WP_264716170.1">
    <property type="nucleotide sequence ID" value="NZ_JAPDNT010000032.1"/>
</dbReference>
<evidence type="ECO:0000256" key="3">
    <source>
        <dbReference type="ARBA" id="ARBA00023163"/>
    </source>
</evidence>
<evidence type="ECO:0000259" key="4">
    <source>
        <dbReference type="PROSITE" id="PS51077"/>
    </source>
</evidence>
<name>A0AA41YR72_9PROT</name>
<evidence type="ECO:0000313" key="7">
    <source>
        <dbReference type="Proteomes" id="UP001165679"/>
    </source>
</evidence>
<dbReference type="InterPro" id="IPR036390">
    <property type="entry name" value="WH_DNA-bd_sf"/>
</dbReference>
<keyword evidence="7" id="KW-1185">Reference proteome</keyword>
<reference evidence="6" key="1">
    <citation type="submission" date="2022-09" db="EMBL/GenBank/DDBJ databases">
        <title>Rhodovastum sp. nov. RN2-1 isolated from soil in Seongnam, South Korea.</title>
        <authorList>
            <person name="Le N.T."/>
        </authorList>
    </citation>
    <scope>NUCLEOTIDE SEQUENCE</scope>
    <source>
        <strain evidence="6">RN2-1</strain>
    </source>
</reference>
<dbReference type="InterPro" id="IPR050707">
    <property type="entry name" value="HTH_MetabolicPath_Reg"/>
</dbReference>
<dbReference type="Pfam" id="PF09339">
    <property type="entry name" value="HTH_IclR"/>
    <property type="match status" value="1"/>
</dbReference>
<protein>
    <submittedName>
        <fullName evidence="6">IclR family transcriptional regulator</fullName>
    </submittedName>
</protein>